<keyword evidence="2" id="KW-0238">DNA-binding</keyword>
<dbReference type="Gene3D" id="1.10.10.10">
    <property type="entry name" value="Winged helix-like DNA-binding domain superfamily/Winged helix DNA-binding domain"/>
    <property type="match status" value="1"/>
</dbReference>
<dbReference type="Pfam" id="PF07729">
    <property type="entry name" value="FCD"/>
    <property type="match status" value="1"/>
</dbReference>
<dbReference type="SUPFAM" id="SSF46785">
    <property type="entry name" value="Winged helix' DNA-binding domain"/>
    <property type="match status" value="1"/>
</dbReference>
<dbReference type="EMBL" id="PXYG01000001">
    <property type="protein sequence ID" value="PSJ47738.1"/>
    <property type="molecule type" value="Genomic_DNA"/>
</dbReference>
<dbReference type="SUPFAM" id="SSF48008">
    <property type="entry name" value="GntR ligand-binding domain-like"/>
    <property type="match status" value="1"/>
</dbReference>
<reference evidence="5 6" key="1">
    <citation type="submission" date="2018-03" db="EMBL/GenBank/DDBJ databases">
        <title>The draft genome of Zobellella sp. 59N8.</title>
        <authorList>
            <person name="Liu L."/>
            <person name="Li L."/>
            <person name="Zhang X."/>
            <person name="Liang L."/>
            <person name="Wang T."/>
        </authorList>
    </citation>
    <scope>NUCLEOTIDE SEQUENCE [LARGE SCALE GENOMIC DNA]</scope>
    <source>
        <strain evidence="5 6">59N8</strain>
    </source>
</reference>
<evidence type="ECO:0000256" key="1">
    <source>
        <dbReference type="ARBA" id="ARBA00023015"/>
    </source>
</evidence>
<sequence length="249" mass="28045">MSNLDLNAQAPFQVERVQQSGSLAKNVAGQLEKMITQGKIEVGQKLPTENNLCDMFGVSRTVIREAITQLKSLNLVETKRGVGTTVLRSTPADTFYARAINPTAVEDILHVLELRLALEPAAAEWAALRRDEEDLRHIEQHLLAFQQARREHGQAREEDFAFHLSIAAASKNPLILNIYEQYNNNIIPRSKILKENIDQDAAGKYLLRVEQEHVDIFEAIKAGDAAAARAAMHQHLFRSYQMYKQYKAG</sequence>
<dbReference type="PANTHER" id="PTHR43537">
    <property type="entry name" value="TRANSCRIPTIONAL REGULATOR, GNTR FAMILY"/>
    <property type="match status" value="1"/>
</dbReference>
<dbReference type="PROSITE" id="PS50949">
    <property type="entry name" value="HTH_GNTR"/>
    <property type="match status" value="1"/>
</dbReference>
<keyword evidence="6" id="KW-1185">Reference proteome</keyword>
<dbReference type="GO" id="GO:0003677">
    <property type="term" value="F:DNA binding"/>
    <property type="evidence" value="ECO:0007669"/>
    <property type="project" value="UniProtKB-KW"/>
</dbReference>
<dbReference type="InterPro" id="IPR011711">
    <property type="entry name" value="GntR_C"/>
</dbReference>
<dbReference type="RefSeq" id="WP_106728151.1">
    <property type="nucleotide sequence ID" value="NZ_PXYG01000001.1"/>
</dbReference>
<evidence type="ECO:0000313" key="5">
    <source>
        <dbReference type="EMBL" id="PSJ47738.1"/>
    </source>
</evidence>
<dbReference type="InterPro" id="IPR036390">
    <property type="entry name" value="WH_DNA-bd_sf"/>
</dbReference>
<dbReference type="InterPro" id="IPR008920">
    <property type="entry name" value="TF_FadR/GntR_C"/>
</dbReference>
<evidence type="ECO:0000313" key="6">
    <source>
        <dbReference type="Proteomes" id="UP000240243"/>
    </source>
</evidence>
<dbReference type="InterPro" id="IPR036388">
    <property type="entry name" value="WH-like_DNA-bd_sf"/>
</dbReference>
<dbReference type="InterPro" id="IPR000524">
    <property type="entry name" value="Tscrpt_reg_HTH_GntR"/>
</dbReference>
<dbReference type="Proteomes" id="UP000240243">
    <property type="component" value="Unassembled WGS sequence"/>
</dbReference>
<dbReference type="Pfam" id="PF00392">
    <property type="entry name" value="GntR"/>
    <property type="match status" value="1"/>
</dbReference>
<evidence type="ECO:0000259" key="4">
    <source>
        <dbReference type="PROSITE" id="PS50949"/>
    </source>
</evidence>
<keyword evidence="1" id="KW-0805">Transcription regulation</keyword>
<dbReference type="SMART" id="SM00895">
    <property type="entry name" value="FCD"/>
    <property type="match status" value="1"/>
</dbReference>
<proteinExistence type="predicted"/>
<organism evidence="5 6">
    <name type="scientific">Zobellella endophytica</name>
    <dbReference type="NCBI Taxonomy" id="2116700"/>
    <lineage>
        <taxon>Bacteria</taxon>
        <taxon>Pseudomonadati</taxon>
        <taxon>Pseudomonadota</taxon>
        <taxon>Gammaproteobacteria</taxon>
        <taxon>Aeromonadales</taxon>
        <taxon>Aeromonadaceae</taxon>
        <taxon>Zobellella</taxon>
    </lineage>
</organism>
<accession>A0A2P7RBX1</accession>
<comment type="caution">
    <text evidence="5">The sequence shown here is derived from an EMBL/GenBank/DDBJ whole genome shotgun (WGS) entry which is preliminary data.</text>
</comment>
<gene>
    <name evidence="5" type="ORF">C7H85_02640</name>
</gene>
<dbReference type="CDD" id="cd07377">
    <property type="entry name" value="WHTH_GntR"/>
    <property type="match status" value="1"/>
</dbReference>
<dbReference type="PANTHER" id="PTHR43537:SF5">
    <property type="entry name" value="UXU OPERON TRANSCRIPTIONAL REGULATOR"/>
    <property type="match status" value="1"/>
</dbReference>
<dbReference type="PRINTS" id="PR00035">
    <property type="entry name" value="HTHGNTR"/>
</dbReference>
<dbReference type="Gene3D" id="1.20.120.530">
    <property type="entry name" value="GntR ligand-binding domain-like"/>
    <property type="match status" value="1"/>
</dbReference>
<dbReference type="SMART" id="SM00345">
    <property type="entry name" value="HTH_GNTR"/>
    <property type="match status" value="1"/>
</dbReference>
<dbReference type="GO" id="GO:0003700">
    <property type="term" value="F:DNA-binding transcription factor activity"/>
    <property type="evidence" value="ECO:0007669"/>
    <property type="project" value="InterPro"/>
</dbReference>
<dbReference type="OrthoDB" id="5450856at2"/>
<evidence type="ECO:0000256" key="3">
    <source>
        <dbReference type="ARBA" id="ARBA00023163"/>
    </source>
</evidence>
<feature type="domain" description="HTH gntR-type" evidence="4">
    <location>
        <begin position="21"/>
        <end position="89"/>
    </location>
</feature>
<dbReference type="AlphaFoldDB" id="A0A2P7RBX1"/>
<protein>
    <submittedName>
        <fullName evidence="5">GntR family transcriptional regulator</fullName>
    </submittedName>
</protein>
<name>A0A2P7RBX1_9GAMM</name>
<evidence type="ECO:0000256" key="2">
    <source>
        <dbReference type="ARBA" id="ARBA00023125"/>
    </source>
</evidence>
<keyword evidence="3" id="KW-0804">Transcription</keyword>